<evidence type="ECO:0000256" key="1">
    <source>
        <dbReference type="SAM" id="MobiDB-lite"/>
    </source>
</evidence>
<protein>
    <submittedName>
        <fullName evidence="2">Uncharacterized protein</fullName>
    </submittedName>
</protein>
<gene>
    <name evidence="2" type="ORF">PIB30_028092</name>
</gene>
<sequence length="109" mass="11853">MILSPPTKHCVRVIEFSSSSAGNCGCRRTEPMSESGMRTESGEVLSPVSESGIGTENEKGLTRTSEIKTGTEFEECSGHSEVDFRATQMRKVKTLSRGLLGTLLQQSLR</sequence>
<keyword evidence="3" id="KW-1185">Reference proteome</keyword>
<evidence type="ECO:0000313" key="3">
    <source>
        <dbReference type="Proteomes" id="UP001341840"/>
    </source>
</evidence>
<dbReference type="EMBL" id="JASCZI010090731">
    <property type="protein sequence ID" value="MED6145731.1"/>
    <property type="molecule type" value="Genomic_DNA"/>
</dbReference>
<name>A0ABU6TAI8_9FABA</name>
<proteinExistence type="predicted"/>
<reference evidence="2 3" key="1">
    <citation type="journal article" date="2023" name="Plants (Basel)">
        <title>Bridging the Gap: Combining Genomics and Transcriptomics Approaches to Understand Stylosanthes scabra, an Orphan Legume from the Brazilian Caatinga.</title>
        <authorList>
            <person name="Ferreira-Neto J.R.C."/>
            <person name="da Silva M.D."/>
            <person name="Binneck E."/>
            <person name="de Melo N.F."/>
            <person name="da Silva R.H."/>
            <person name="de Melo A.L.T.M."/>
            <person name="Pandolfi V."/>
            <person name="Bustamante F.O."/>
            <person name="Brasileiro-Vidal A.C."/>
            <person name="Benko-Iseppon A.M."/>
        </authorList>
    </citation>
    <scope>NUCLEOTIDE SEQUENCE [LARGE SCALE GENOMIC DNA]</scope>
    <source>
        <tissue evidence="2">Leaves</tissue>
    </source>
</reference>
<comment type="caution">
    <text evidence="2">The sequence shown here is derived from an EMBL/GenBank/DDBJ whole genome shotgun (WGS) entry which is preliminary data.</text>
</comment>
<accession>A0ABU6TAI8</accession>
<dbReference type="Proteomes" id="UP001341840">
    <property type="component" value="Unassembled WGS sequence"/>
</dbReference>
<organism evidence="2 3">
    <name type="scientific">Stylosanthes scabra</name>
    <dbReference type="NCBI Taxonomy" id="79078"/>
    <lineage>
        <taxon>Eukaryota</taxon>
        <taxon>Viridiplantae</taxon>
        <taxon>Streptophyta</taxon>
        <taxon>Embryophyta</taxon>
        <taxon>Tracheophyta</taxon>
        <taxon>Spermatophyta</taxon>
        <taxon>Magnoliopsida</taxon>
        <taxon>eudicotyledons</taxon>
        <taxon>Gunneridae</taxon>
        <taxon>Pentapetalae</taxon>
        <taxon>rosids</taxon>
        <taxon>fabids</taxon>
        <taxon>Fabales</taxon>
        <taxon>Fabaceae</taxon>
        <taxon>Papilionoideae</taxon>
        <taxon>50 kb inversion clade</taxon>
        <taxon>dalbergioids sensu lato</taxon>
        <taxon>Dalbergieae</taxon>
        <taxon>Pterocarpus clade</taxon>
        <taxon>Stylosanthes</taxon>
    </lineage>
</organism>
<evidence type="ECO:0000313" key="2">
    <source>
        <dbReference type="EMBL" id="MED6145731.1"/>
    </source>
</evidence>
<feature type="region of interest" description="Disordered" evidence="1">
    <location>
        <begin position="20"/>
        <end position="64"/>
    </location>
</feature>